<dbReference type="EMBL" id="JASNQZ010000002">
    <property type="protein sequence ID" value="KAL0960084.1"/>
    <property type="molecule type" value="Genomic_DNA"/>
</dbReference>
<name>A0ABR3JWU4_9AGAR</name>
<accession>A0ABR3JWU4</accession>
<protein>
    <submittedName>
        <fullName evidence="2">Uncharacterized protein</fullName>
    </submittedName>
</protein>
<comment type="caution">
    <text evidence="2">The sequence shown here is derived from an EMBL/GenBank/DDBJ whole genome shotgun (WGS) entry which is preliminary data.</text>
</comment>
<feature type="compositionally biased region" description="Polar residues" evidence="1">
    <location>
        <begin position="1"/>
        <end position="11"/>
    </location>
</feature>
<organism evidence="2 3">
    <name type="scientific">Hohenbuehelia grisea</name>
    <dbReference type="NCBI Taxonomy" id="104357"/>
    <lineage>
        <taxon>Eukaryota</taxon>
        <taxon>Fungi</taxon>
        <taxon>Dikarya</taxon>
        <taxon>Basidiomycota</taxon>
        <taxon>Agaricomycotina</taxon>
        <taxon>Agaricomycetes</taxon>
        <taxon>Agaricomycetidae</taxon>
        <taxon>Agaricales</taxon>
        <taxon>Pleurotineae</taxon>
        <taxon>Pleurotaceae</taxon>
        <taxon>Hohenbuehelia</taxon>
    </lineage>
</organism>
<proteinExistence type="predicted"/>
<sequence length="80" mass="8387">MSTGISGTQSPPVEATGGQVPMGASSVDNPGPVEAVPDSEQRKAYFGNDESTAKQQTSSDSEKSQKLMGQSMSQEHEKLD</sequence>
<feature type="compositionally biased region" description="Polar residues" evidence="1">
    <location>
        <begin position="49"/>
        <end position="59"/>
    </location>
</feature>
<evidence type="ECO:0000256" key="1">
    <source>
        <dbReference type="SAM" id="MobiDB-lite"/>
    </source>
</evidence>
<keyword evidence="3" id="KW-1185">Reference proteome</keyword>
<evidence type="ECO:0000313" key="3">
    <source>
        <dbReference type="Proteomes" id="UP001556367"/>
    </source>
</evidence>
<gene>
    <name evidence="2" type="ORF">HGRIS_011729</name>
</gene>
<dbReference type="Proteomes" id="UP001556367">
    <property type="component" value="Unassembled WGS sequence"/>
</dbReference>
<feature type="region of interest" description="Disordered" evidence="1">
    <location>
        <begin position="1"/>
        <end position="80"/>
    </location>
</feature>
<evidence type="ECO:0000313" key="2">
    <source>
        <dbReference type="EMBL" id="KAL0960084.1"/>
    </source>
</evidence>
<reference evidence="3" key="1">
    <citation type="submission" date="2024-06" db="EMBL/GenBank/DDBJ databases">
        <title>Multi-omics analyses provide insights into the biosynthesis of the anticancer antibiotic pleurotin in Hohenbuehelia grisea.</title>
        <authorList>
            <person name="Weaver J.A."/>
            <person name="Alberti F."/>
        </authorList>
    </citation>
    <scope>NUCLEOTIDE SEQUENCE [LARGE SCALE GENOMIC DNA]</scope>
    <source>
        <strain evidence="3">T-177</strain>
    </source>
</reference>